<dbReference type="InterPro" id="IPR056121">
    <property type="entry name" value="DUF7704"/>
</dbReference>
<organism evidence="3 4">
    <name type="scientific">Diaporthe vaccinii</name>
    <dbReference type="NCBI Taxonomy" id="105482"/>
    <lineage>
        <taxon>Eukaryota</taxon>
        <taxon>Fungi</taxon>
        <taxon>Dikarya</taxon>
        <taxon>Ascomycota</taxon>
        <taxon>Pezizomycotina</taxon>
        <taxon>Sordariomycetes</taxon>
        <taxon>Sordariomycetidae</taxon>
        <taxon>Diaporthales</taxon>
        <taxon>Diaporthaceae</taxon>
        <taxon>Diaporthe</taxon>
        <taxon>Diaporthe eres species complex</taxon>
    </lineage>
</organism>
<evidence type="ECO:0000256" key="1">
    <source>
        <dbReference type="SAM" id="Phobius"/>
    </source>
</evidence>
<keyword evidence="1" id="KW-1133">Transmembrane helix</keyword>
<dbReference type="Proteomes" id="UP001600888">
    <property type="component" value="Unassembled WGS sequence"/>
</dbReference>
<gene>
    <name evidence="3" type="ORF">FJTKL_05355</name>
</gene>
<dbReference type="EMBL" id="JBAWTH010000001">
    <property type="protein sequence ID" value="KAL2293453.1"/>
    <property type="molecule type" value="Genomic_DNA"/>
</dbReference>
<dbReference type="Pfam" id="PF24803">
    <property type="entry name" value="DUF7704"/>
    <property type="match status" value="1"/>
</dbReference>
<feature type="transmembrane region" description="Helical" evidence="1">
    <location>
        <begin position="50"/>
        <end position="73"/>
    </location>
</feature>
<evidence type="ECO:0000313" key="4">
    <source>
        <dbReference type="Proteomes" id="UP001600888"/>
    </source>
</evidence>
<keyword evidence="4" id="KW-1185">Reference proteome</keyword>
<dbReference type="PANTHER" id="PTHR37019">
    <property type="entry name" value="CHROMOSOME 1, WHOLE GENOME SHOTGUN SEQUENCE"/>
    <property type="match status" value="1"/>
</dbReference>
<accession>A0ABR4FFJ6</accession>
<reference evidence="3 4" key="1">
    <citation type="submission" date="2024-03" db="EMBL/GenBank/DDBJ databases">
        <title>A high-quality draft genome sequence of Diaporthe vaccinii, a causative agent of upright dieback and viscid rot disease in cranberry plants.</title>
        <authorList>
            <person name="Sarrasin M."/>
            <person name="Lang B.F."/>
            <person name="Burger G."/>
        </authorList>
    </citation>
    <scope>NUCLEOTIDE SEQUENCE [LARGE SCALE GENOMIC DNA]</scope>
    <source>
        <strain evidence="3 4">IS7</strain>
    </source>
</reference>
<feature type="transmembrane region" description="Helical" evidence="1">
    <location>
        <begin position="85"/>
        <end position="104"/>
    </location>
</feature>
<dbReference type="PANTHER" id="PTHR37019:SF2">
    <property type="entry name" value="EXPERA DOMAIN-CONTAINING PROTEIN"/>
    <property type="match status" value="1"/>
</dbReference>
<evidence type="ECO:0000259" key="2">
    <source>
        <dbReference type="Pfam" id="PF24803"/>
    </source>
</evidence>
<evidence type="ECO:0000313" key="3">
    <source>
        <dbReference type="EMBL" id="KAL2293453.1"/>
    </source>
</evidence>
<feature type="domain" description="DUF7704" evidence="2">
    <location>
        <begin position="2"/>
        <end position="143"/>
    </location>
</feature>
<protein>
    <recommendedName>
        <fullName evidence="2">DUF7704 domain-containing protein</fullName>
    </recommendedName>
</protein>
<name>A0ABR4FFJ6_9PEZI</name>
<keyword evidence="1" id="KW-0472">Membrane</keyword>
<dbReference type="EMBL" id="JBAWTH010000001">
    <property type="protein sequence ID" value="KAL2293452.1"/>
    <property type="molecule type" value="Genomic_DNA"/>
</dbReference>
<sequence length="154" mass="16909">MASQLPAIPKFIFLVFEPVTLLAGWGTATFDPAGFVSDQIAGEEAAVSDHARLLALQLGNCYGLMFLLGLVVLYTTSELKVIRRYLLALSVTDVTHVAVCYHVLGVERFSAVHQWNSMMWGNIAMPTALFLLRVVYLLGAFGPDKSAFTEKKLN</sequence>
<comment type="caution">
    <text evidence="3">The sequence shown here is derived from an EMBL/GenBank/DDBJ whole genome shotgun (WGS) entry which is preliminary data.</text>
</comment>
<feature type="transmembrane region" description="Helical" evidence="1">
    <location>
        <begin position="12"/>
        <end position="30"/>
    </location>
</feature>
<proteinExistence type="predicted"/>
<feature type="transmembrane region" description="Helical" evidence="1">
    <location>
        <begin position="124"/>
        <end position="142"/>
    </location>
</feature>
<keyword evidence="1" id="KW-0812">Transmembrane</keyword>